<dbReference type="AlphaFoldDB" id="A0A4Z2G024"/>
<organism evidence="2 3">
    <name type="scientific">Liparis tanakae</name>
    <name type="common">Tanaka's snailfish</name>
    <dbReference type="NCBI Taxonomy" id="230148"/>
    <lineage>
        <taxon>Eukaryota</taxon>
        <taxon>Metazoa</taxon>
        <taxon>Chordata</taxon>
        <taxon>Craniata</taxon>
        <taxon>Vertebrata</taxon>
        <taxon>Euteleostomi</taxon>
        <taxon>Actinopterygii</taxon>
        <taxon>Neopterygii</taxon>
        <taxon>Teleostei</taxon>
        <taxon>Neoteleostei</taxon>
        <taxon>Acanthomorphata</taxon>
        <taxon>Eupercaria</taxon>
        <taxon>Perciformes</taxon>
        <taxon>Cottioidei</taxon>
        <taxon>Cottales</taxon>
        <taxon>Liparidae</taxon>
        <taxon>Liparis</taxon>
    </lineage>
</organism>
<keyword evidence="3" id="KW-1185">Reference proteome</keyword>
<gene>
    <name evidence="2" type="ORF">EYF80_042874</name>
</gene>
<accession>A0A4Z2G024</accession>
<name>A0A4Z2G024_9TELE</name>
<comment type="caution">
    <text evidence="2">The sequence shown here is derived from an EMBL/GenBank/DDBJ whole genome shotgun (WGS) entry which is preliminary data.</text>
</comment>
<protein>
    <submittedName>
        <fullName evidence="2">Uncharacterized protein</fullName>
    </submittedName>
</protein>
<feature type="region of interest" description="Disordered" evidence="1">
    <location>
        <begin position="1"/>
        <end position="35"/>
    </location>
</feature>
<evidence type="ECO:0000313" key="2">
    <source>
        <dbReference type="EMBL" id="TNN46926.1"/>
    </source>
</evidence>
<feature type="compositionally biased region" description="Polar residues" evidence="1">
    <location>
        <begin position="1"/>
        <end position="12"/>
    </location>
</feature>
<proteinExistence type="predicted"/>
<dbReference type="Proteomes" id="UP000314294">
    <property type="component" value="Unassembled WGS sequence"/>
</dbReference>
<evidence type="ECO:0000313" key="3">
    <source>
        <dbReference type="Proteomes" id="UP000314294"/>
    </source>
</evidence>
<sequence length="119" mass="13080">MDTNQYTVTTAPIFTARKTKVSPPPGPPGSAASEPASAILKMPERFSCVLFMAAGAGGEEEGNASETAAATRAAAELQDTTRYKHYDFRQQRSRGYFRFTFYGRLWTQNLLEIYLSGGE</sequence>
<dbReference type="EMBL" id="SRLO01000767">
    <property type="protein sequence ID" value="TNN46926.1"/>
    <property type="molecule type" value="Genomic_DNA"/>
</dbReference>
<reference evidence="2 3" key="1">
    <citation type="submission" date="2019-03" db="EMBL/GenBank/DDBJ databases">
        <title>First draft genome of Liparis tanakae, snailfish: a comprehensive survey of snailfish specific genes.</title>
        <authorList>
            <person name="Kim W."/>
            <person name="Song I."/>
            <person name="Jeong J.-H."/>
            <person name="Kim D."/>
            <person name="Kim S."/>
            <person name="Ryu S."/>
            <person name="Song J.Y."/>
            <person name="Lee S.K."/>
        </authorList>
    </citation>
    <scope>NUCLEOTIDE SEQUENCE [LARGE SCALE GENOMIC DNA]</scope>
    <source>
        <tissue evidence="2">Muscle</tissue>
    </source>
</reference>
<evidence type="ECO:0000256" key="1">
    <source>
        <dbReference type="SAM" id="MobiDB-lite"/>
    </source>
</evidence>